<dbReference type="Gene3D" id="2.60.40.10">
    <property type="entry name" value="Immunoglobulins"/>
    <property type="match status" value="6"/>
</dbReference>
<keyword evidence="8" id="KW-1015">Disulfide bond</keyword>
<evidence type="ECO:0000256" key="10">
    <source>
        <dbReference type="ARBA" id="ARBA00023319"/>
    </source>
</evidence>
<dbReference type="PRINTS" id="PR01838">
    <property type="entry name" value="NCAMFAMILY"/>
</dbReference>
<protein>
    <submittedName>
        <fullName evidence="15">Uncharacterized protein</fullName>
    </submittedName>
</protein>
<keyword evidence="5" id="KW-0130">Cell adhesion</keyword>
<evidence type="ECO:0000313" key="15">
    <source>
        <dbReference type="EMBL" id="CAL1610684.1"/>
    </source>
</evidence>
<name>A0AAV2MBW1_KNICA</name>
<dbReference type="InterPro" id="IPR016024">
    <property type="entry name" value="ARM-type_fold"/>
</dbReference>
<proteinExistence type="predicted"/>
<dbReference type="InterPro" id="IPR013151">
    <property type="entry name" value="Immunoglobulin_dom"/>
</dbReference>
<dbReference type="SUPFAM" id="SSF48371">
    <property type="entry name" value="ARM repeat"/>
    <property type="match status" value="2"/>
</dbReference>
<dbReference type="InterPro" id="IPR003961">
    <property type="entry name" value="FN3_dom"/>
</dbReference>
<feature type="domain" description="Ig-like" evidence="13">
    <location>
        <begin position="100"/>
        <end position="194"/>
    </location>
</feature>
<feature type="domain" description="Ig-like" evidence="13">
    <location>
        <begin position="1"/>
        <end position="94"/>
    </location>
</feature>
<dbReference type="InterPro" id="IPR036179">
    <property type="entry name" value="Ig-like_dom_sf"/>
</dbReference>
<dbReference type="CDD" id="cd00096">
    <property type="entry name" value="Ig"/>
    <property type="match status" value="1"/>
</dbReference>
<dbReference type="Pfam" id="PF13927">
    <property type="entry name" value="Ig_3"/>
    <property type="match status" value="2"/>
</dbReference>
<dbReference type="InterPro" id="IPR003599">
    <property type="entry name" value="Ig_sub"/>
</dbReference>
<evidence type="ECO:0000256" key="2">
    <source>
        <dbReference type="ARBA" id="ARBA00022692"/>
    </source>
</evidence>
<dbReference type="FunFam" id="2.60.40.10:FF:000032">
    <property type="entry name" value="palladin isoform X1"/>
    <property type="match status" value="1"/>
</dbReference>
<reference evidence="15 16" key="1">
    <citation type="submission" date="2024-04" db="EMBL/GenBank/DDBJ databases">
        <authorList>
            <person name="Waldvogel A.-M."/>
            <person name="Schoenle A."/>
        </authorList>
    </citation>
    <scope>NUCLEOTIDE SEQUENCE [LARGE SCALE GENOMIC DNA]</scope>
</reference>
<dbReference type="Gene3D" id="1.25.10.10">
    <property type="entry name" value="Leucine-rich Repeat Variant"/>
    <property type="match status" value="4"/>
</dbReference>
<dbReference type="PANTHER" id="PTHR23120">
    <property type="entry name" value="MAESTRO-RELATED HEAT DOMAIN-CONTAINING"/>
    <property type="match status" value="1"/>
</dbReference>
<feature type="domain" description="Fibronectin type-III" evidence="14">
    <location>
        <begin position="477"/>
        <end position="574"/>
    </location>
</feature>
<keyword evidence="16" id="KW-1185">Reference proteome</keyword>
<dbReference type="InterPro" id="IPR009138">
    <property type="entry name" value="Neural_cell_adh"/>
</dbReference>
<comment type="subcellular location">
    <subcellularLocation>
        <location evidence="1">Membrane</location>
        <topology evidence="1">Single-pass membrane protein</topology>
    </subcellularLocation>
</comment>
<evidence type="ECO:0000256" key="4">
    <source>
        <dbReference type="ARBA" id="ARBA00022737"/>
    </source>
</evidence>
<dbReference type="PROSITE" id="PS50835">
    <property type="entry name" value="IG_LIKE"/>
    <property type="match status" value="4"/>
</dbReference>
<dbReference type="InterPro" id="IPR013098">
    <property type="entry name" value="Ig_I-set"/>
</dbReference>
<keyword evidence="7 12" id="KW-0472">Membrane</keyword>
<dbReference type="PROSITE" id="PS50853">
    <property type="entry name" value="FN3"/>
    <property type="match status" value="2"/>
</dbReference>
<dbReference type="InterPro" id="IPR013783">
    <property type="entry name" value="Ig-like_fold"/>
</dbReference>
<evidence type="ECO:0000256" key="5">
    <source>
        <dbReference type="ARBA" id="ARBA00022889"/>
    </source>
</evidence>
<feature type="transmembrane region" description="Helical" evidence="12">
    <location>
        <begin position="585"/>
        <end position="606"/>
    </location>
</feature>
<keyword evidence="4" id="KW-0677">Repeat</keyword>
<dbReference type="Pfam" id="PF00041">
    <property type="entry name" value="fn3"/>
    <property type="match status" value="1"/>
</dbReference>
<dbReference type="GO" id="GO:0005737">
    <property type="term" value="C:cytoplasm"/>
    <property type="evidence" value="ECO:0007669"/>
    <property type="project" value="TreeGrafter"/>
</dbReference>
<keyword evidence="6 12" id="KW-1133">Transmembrane helix</keyword>
<dbReference type="InterPro" id="IPR021133">
    <property type="entry name" value="HEAT_type_2"/>
</dbReference>
<keyword evidence="2 12" id="KW-0812">Transmembrane</keyword>
<evidence type="ECO:0000313" key="16">
    <source>
        <dbReference type="Proteomes" id="UP001497482"/>
    </source>
</evidence>
<keyword evidence="3" id="KW-0732">Signal</keyword>
<feature type="transmembrane region" description="Helical" evidence="12">
    <location>
        <begin position="887"/>
        <end position="908"/>
    </location>
</feature>
<dbReference type="GO" id="GO:0007155">
    <property type="term" value="P:cell adhesion"/>
    <property type="evidence" value="ECO:0007669"/>
    <property type="project" value="UniProtKB-KW"/>
</dbReference>
<evidence type="ECO:0000259" key="14">
    <source>
        <dbReference type="PROSITE" id="PS50853"/>
    </source>
</evidence>
<keyword evidence="9" id="KW-0325">Glycoprotein</keyword>
<dbReference type="Pfam" id="PF23210">
    <property type="entry name" value="HEAT_Maestro_2"/>
    <property type="match status" value="1"/>
</dbReference>
<dbReference type="GO" id="GO:0005886">
    <property type="term" value="C:plasma membrane"/>
    <property type="evidence" value="ECO:0007669"/>
    <property type="project" value="UniProtKB-ARBA"/>
</dbReference>
<dbReference type="Pfam" id="PF23221">
    <property type="entry name" value="HEAT_MROH2B_1st"/>
    <property type="match status" value="1"/>
</dbReference>
<organism evidence="15 16">
    <name type="scientific">Knipowitschia caucasica</name>
    <name type="common">Caucasian dwarf goby</name>
    <name type="synonym">Pomatoschistus caucasicus</name>
    <dbReference type="NCBI Taxonomy" id="637954"/>
    <lineage>
        <taxon>Eukaryota</taxon>
        <taxon>Metazoa</taxon>
        <taxon>Chordata</taxon>
        <taxon>Craniata</taxon>
        <taxon>Vertebrata</taxon>
        <taxon>Euteleostomi</taxon>
        <taxon>Actinopterygii</taxon>
        <taxon>Neopterygii</taxon>
        <taxon>Teleostei</taxon>
        <taxon>Neoteleostei</taxon>
        <taxon>Acanthomorphata</taxon>
        <taxon>Gobiaria</taxon>
        <taxon>Gobiiformes</taxon>
        <taxon>Gobioidei</taxon>
        <taxon>Gobiidae</taxon>
        <taxon>Gobiinae</taxon>
        <taxon>Knipowitschia</taxon>
    </lineage>
</organism>
<dbReference type="CDD" id="cd00063">
    <property type="entry name" value="FN3"/>
    <property type="match status" value="2"/>
</dbReference>
<dbReference type="InterPro" id="IPR056282">
    <property type="entry name" value="MROH2B-like_N_HEAT"/>
</dbReference>
<evidence type="ECO:0000259" key="13">
    <source>
        <dbReference type="PROSITE" id="PS50835"/>
    </source>
</evidence>
<accession>A0AAV2MBW1</accession>
<evidence type="ECO:0000256" key="7">
    <source>
        <dbReference type="ARBA" id="ARBA00023136"/>
    </source>
</evidence>
<dbReference type="Proteomes" id="UP001497482">
    <property type="component" value="Chromosome 7"/>
</dbReference>
<evidence type="ECO:0000256" key="12">
    <source>
        <dbReference type="SAM" id="Phobius"/>
    </source>
</evidence>
<feature type="domain" description="Fibronectin type-III" evidence="14">
    <location>
        <begin position="381"/>
        <end position="475"/>
    </location>
</feature>
<dbReference type="InterPro" id="IPR055406">
    <property type="entry name" value="HEAT_Maestro"/>
</dbReference>
<dbReference type="SUPFAM" id="SSF48726">
    <property type="entry name" value="Immunoglobulin"/>
    <property type="match status" value="4"/>
</dbReference>
<feature type="domain" description="Ig-like" evidence="13">
    <location>
        <begin position="292"/>
        <end position="379"/>
    </location>
</feature>
<dbReference type="SMART" id="SM00408">
    <property type="entry name" value="IGc2"/>
    <property type="match status" value="4"/>
</dbReference>
<dbReference type="Pfam" id="PF21047">
    <property type="entry name" value="HEAT_Maestro"/>
    <property type="match status" value="1"/>
</dbReference>
<feature type="domain" description="Ig-like" evidence="13">
    <location>
        <begin position="201"/>
        <end position="285"/>
    </location>
</feature>
<dbReference type="SMART" id="SM00409">
    <property type="entry name" value="IG"/>
    <property type="match status" value="4"/>
</dbReference>
<evidence type="ECO:0000256" key="3">
    <source>
        <dbReference type="ARBA" id="ARBA00022729"/>
    </source>
</evidence>
<dbReference type="InterPro" id="IPR011989">
    <property type="entry name" value="ARM-like"/>
</dbReference>
<evidence type="ECO:0000256" key="8">
    <source>
        <dbReference type="ARBA" id="ARBA00023157"/>
    </source>
</evidence>
<dbReference type="InterPro" id="IPR003598">
    <property type="entry name" value="Ig_sub2"/>
</dbReference>
<evidence type="ECO:0000256" key="6">
    <source>
        <dbReference type="ARBA" id="ARBA00022989"/>
    </source>
</evidence>
<evidence type="ECO:0000256" key="9">
    <source>
        <dbReference type="ARBA" id="ARBA00023180"/>
    </source>
</evidence>
<dbReference type="PROSITE" id="PS50077">
    <property type="entry name" value="HEAT_REPEAT"/>
    <property type="match status" value="1"/>
</dbReference>
<dbReference type="PANTHER" id="PTHR23120:SF0">
    <property type="entry name" value="MAESTRO HEAT-LIKE REPEAT FAMILY MEMBER 1"/>
    <property type="match status" value="1"/>
</dbReference>
<dbReference type="InterPro" id="IPR048465">
    <property type="entry name" value="Maestro-like_HEAT"/>
</dbReference>
<sequence>MILVCSSDGKLEIILSKQDIQVGEDVLMLCKASGEGEITWHKDGEEIDDDEKVYKLDETSSKLQINRATLQDSGRYICRCEFESGYTDETQTLIFIYSGPSFEGSVSYHEFLEGTDGLVPCLVSGQPAVDVVWLRDKLEIPQGSLMTSSLSFRRVWQQKDNTLFIGQVKREDAGMYVCQAHIRGRPIVQSLPVSVVINAPPKVHLREDVIKVLAGREANVSLICLVDGLPKPNITWTMPMAFDPSRHQFNSDRSELTIRAVTREDYGEYMCTAMNKIGESTATITLHVFEAPEVSVSPERQSVSVGDRVSVSCNVSGHPQPELHWLNKQNGLPIGQDSGRVRAVDGVLLIEDIVPFDGGLYSCMAVSSSGNASRDAAIHTPPGPPLYLSVSPGPSSVLFSLKTLPVNGGTPITSFVLQWKQSPNEQWNEMAVPVSGTLVIASLKPYTKYTVRLAALNAVGVGMFSDANIIRTQGIREPDSPILLTDHFKIVGNSFFIPVKQSDDGGSPLLNISVRYKQDSESAEWKETQLPRNANSVFLQNLSFGSDYDLEVMAINANGSSIPARFNFTIAEPPYKGSTLTKGTIVGIVLLIFLVVFLIVDATCCYKNHCGLLMTIAVKIFGQKVPGMKVLDEGDAPANGVKLKGITSRGSSHQLAQLALQASKDLGQHKETCDKAPLTKNEKKQAGRELSNREQLLSHGSCLRGRGSVKWTETDKLKTSSCGHINPKKNCTMEDTDVEQVTLALLDAANDKDTGVQEQVRKSVLTLGKQQPERVLAMCQDYLIKHPKLIVSHRVVILRTIELIVDSQIEEISFNKIKIIISLASDEMTRSKDVIPDWQQAASNILVAVGNKHINDIMEEILSKFQPGILPHFFVVQTLANLSDSNVFGMVPFLNAILGTMLPMLAMAKQDNMKWVFSSALRHFCDSILEYLANLDKAPDPTVRKDTFSSEISAAFDILFQNWLQSREPKLRLTVAEALGSMCHLMARDKLEEHIPKLIPSILSLYKKHNNDNYIISKSLCQVLDASVNMGSRVLEAQLESLLFPLHHQVSIPVDYSNPPTVKNHNEVLRCFSLLANTFPSRLMMFVLHGLENSNERSRLGSLAVLRHLINSSISTMETKKLQILASIRQPMADHSNKVKKRVVQVISAMAHHGYLELEGGELLVRFIVQNCALPDTYHRGQRTTDPEEVTNEALRSMCDNTLHLLTTTVGQLADVLWPKLFYFLTLPQYSSATTPLCKSLVILGNKKKMNQESSFNIDFKQEVNLPTSQTLFIRLLVNAAFPFNNRGHGAPSLSLLQVLGNNIHPKMETLWDNEIPPLLTLLEESAVENLDKKKWEDKLLKFLSKTLATMEEDTWVIQLASDATQYLSTYKTALDEKSFLYRCIGVTLQHSFNKEQVKRRLHEMLLSAHHNDAIEREGVAMSVGLCANSHLEGTLAKLEDFGKSEAFKKSPSIFSLLKERNEVEVEKVKSTLILCYGQVALHAPPEKILNRIDNDILRNINKHFNTKVLGIKVETKDMTMKLSLIQSVGFIAKAISECVKKQGYVFTRKQELITTMLDFIKAETTDHLRTPMRHLVMTTCANLIALDPALSENETFDLLKTCVSNVFSLPPETKTPEKVKEDEILDPKQRQALFKDTIAALQDLLKSVLSRDPTPDGLQSVFKHIESWLSSAHDHERERAVSVTANILAYYLDILTVKNMVTFHNLGALLGRLSPRCTDPVPAVRTAAIDCLYTLLNIQLRYEGFALDYKDEGVDSLLQLKENLEHPDHAILYKTCSDITKVMSKRLPQQQLTTLIFMLFEGLVDSQINCCRASSVILNTLLKNRGGGLQELVPEMMEVLHVRLQNITEDQVRVAVGQTVLILASQHLQTVMNTLINQPFPYDSWTSEMWMALGSDPVIAKQIMEMVMEKLLILAPFVERKDGMIRAGSSKIATNQPLAMTCGLKDLLLNGQSQEPALSLFPQLFSCLIIRIGASVGVTAPKENAKQAGTVHVAGIATEALRILLARAQMDEVMKRLDEDNAWEAMKEPNTHISGITQLARAIAKHAGPRLPAIVECSCPSLNNIYESQRITVTAFFSELLNHHVATELMLIDVLMNNMMERISDHCSTVRMLAVRGLGNIAVGSPEKVNKYAKELLAAMSSGMEEKDDPDKLITLEAMSGLSKVLLHLDKKNVHLLVVYIFMKIKPFLESENDEIRCASIHLMGNLSKFGSGEPVFKDQIHNVLVSLLLHLVDPNPEVVKACKFAMRTCAPVVGSEQITSMFQNHLLEDKNLHYGEFINDLTKYLIQDFPSMLNFYHISVIQFFKSHWPQVRAGAAMFIGFLLGNLPEEHLSHLNMGTITKGLVMLLQDPDPNVRVKAAEAMGHFH</sequence>
<feature type="repeat" description="HEAT" evidence="11">
    <location>
        <begin position="2341"/>
        <end position="2368"/>
    </location>
</feature>
<dbReference type="EMBL" id="OZ035829">
    <property type="protein sequence ID" value="CAL1610684.1"/>
    <property type="molecule type" value="Genomic_DNA"/>
</dbReference>
<dbReference type="InterPro" id="IPR007110">
    <property type="entry name" value="Ig-like_dom"/>
</dbReference>
<keyword evidence="10" id="KW-0393">Immunoglobulin domain</keyword>
<dbReference type="InterPro" id="IPR036116">
    <property type="entry name" value="FN3_sf"/>
</dbReference>
<dbReference type="Pfam" id="PF07679">
    <property type="entry name" value="I-set"/>
    <property type="match status" value="1"/>
</dbReference>
<evidence type="ECO:0000256" key="11">
    <source>
        <dbReference type="PROSITE-ProRule" id="PRU00103"/>
    </source>
</evidence>
<dbReference type="Pfam" id="PF23227">
    <property type="entry name" value="HEAT_MROH2B_C"/>
    <property type="match status" value="1"/>
</dbReference>
<dbReference type="InterPro" id="IPR045206">
    <property type="entry name" value="Maestro_heat-like_prot"/>
</dbReference>
<dbReference type="SUPFAM" id="SSF49265">
    <property type="entry name" value="Fibronectin type III"/>
    <property type="match status" value="1"/>
</dbReference>
<gene>
    <name evidence="15" type="ORF">KC01_LOCUS37250</name>
</gene>
<dbReference type="Pfam" id="PF00047">
    <property type="entry name" value="ig"/>
    <property type="match status" value="1"/>
</dbReference>
<evidence type="ECO:0000256" key="1">
    <source>
        <dbReference type="ARBA" id="ARBA00004167"/>
    </source>
</evidence>
<dbReference type="InterPro" id="IPR055408">
    <property type="entry name" value="HEAT_MROH2B-like"/>
</dbReference>
<dbReference type="SMART" id="SM00060">
    <property type="entry name" value="FN3"/>
    <property type="match status" value="2"/>
</dbReference>